<dbReference type="Proteomes" id="UP000585050">
    <property type="component" value="Unassembled WGS sequence"/>
</dbReference>
<dbReference type="EMBL" id="JABAIL010000016">
    <property type="protein sequence ID" value="NLR94952.1"/>
    <property type="molecule type" value="Genomic_DNA"/>
</dbReference>
<accession>A0A7X8XZ97</accession>
<protein>
    <submittedName>
        <fullName evidence="2">Uncharacterized protein</fullName>
    </submittedName>
</protein>
<dbReference type="AlphaFoldDB" id="A0A7X8XZ97"/>
<keyword evidence="1" id="KW-0812">Transmembrane</keyword>
<name>A0A7X8XZ97_9BACT</name>
<dbReference type="RefSeq" id="WP_168885661.1">
    <property type="nucleotide sequence ID" value="NZ_JABAIL010000016.1"/>
</dbReference>
<sequence length="94" mass="10594">MLKEKYISIFAIIISIIAPITTGYLGYSRALAVMKTEIEDIQADVLDLKAQDSLIRLEIKEAENSLEQKKADKTVVAMLVTQLNRIETKIDNLK</sequence>
<evidence type="ECO:0000313" key="3">
    <source>
        <dbReference type="Proteomes" id="UP000585050"/>
    </source>
</evidence>
<proteinExistence type="predicted"/>
<evidence type="ECO:0000256" key="1">
    <source>
        <dbReference type="SAM" id="Phobius"/>
    </source>
</evidence>
<keyword evidence="1" id="KW-1133">Transmembrane helix</keyword>
<keyword evidence="3" id="KW-1185">Reference proteome</keyword>
<gene>
    <name evidence="2" type="ORF">HGP29_27345</name>
</gene>
<evidence type="ECO:0000313" key="2">
    <source>
        <dbReference type="EMBL" id="NLR94952.1"/>
    </source>
</evidence>
<organism evidence="2 3">
    <name type="scientific">Flammeovirga agarivorans</name>
    <dbReference type="NCBI Taxonomy" id="2726742"/>
    <lineage>
        <taxon>Bacteria</taxon>
        <taxon>Pseudomonadati</taxon>
        <taxon>Bacteroidota</taxon>
        <taxon>Cytophagia</taxon>
        <taxon>Cytophagales</taxon>
        <taxon>Flammeovirgaceae</taxon>
        <taxon>Flammeovirga</taxon>
    </lineage>
</organism>
<reference evidence="2 3" key="1">
    <citation type="submission" date="2020-04" db="EMBL/GenBank/DDBJ databases">
        <title>Flammeovirga sp. SR4, a novel species isolated from seawater.</title>
        <authorList>
            <person name="Wang X."/>
        </authorList>
    </citation>
    <scope>NUCLEOTIDE SEQUENCE [LARGE SCALE GENOMIC DNA]</scope>
    <source>
        <strain evidence="2 3">SR4</strain>
    </source>
</reference>
<comment type="caution">
    <text evidence="2">The sequence shown here is derived from an EMBL/GenBank/DDBJ whole genome shotgun (WGS) entry which is preliminary data.</text>
</comment>
<keyword evidence="1" id="KW-0472">Membrane</keyword>
<feature type="transmembrane region" description="Helical" evidence="1">
    <location>
        <begin position="6"/>
        <end position="27"/>
    </location>
</feature>